<feature type="transmembrane region" description="Helical" evidence="5">
    <location>
        <begin position="37"/>
        <end position="59"/>
    </location>
</feature>
<dbReference type="Gene3D" id="1.20.1250.20">
    <property type="entry name" value="MFS general substrate transporter like domains"/>
    <property type="match status" value="1"/>
</dbReference>
<keyword evidence="8" id="KW-1185">Reference proteome</keyword>
<evidence type="ECO:0000313" key="8">
    <source>
        <dbReference type="Proteomes" id="UP001162802"/>
    </source>
</evidence>
<dbReference type="EMBL" id="JALHAT010000005">
    <property type="protein sequence ID" value="MCJ1960179.1"/>
    <property type="molecule type" value="Genomic_DNA"/>
</dbReference>
<feature type="transmembrane region" description="Helical" evidence="5">
    <location>
        <begin position="385"/>
        <end position="403"/>
    </location>
</feature>
<dbReference type="InterPro" id="IPR036259">
    <property type="entry name" value="MFS_trans_sf"/>
</dbReference>
<feature type="transmembrane region" description="Helical" evidence="5">
    <location>
        <begin position="415"/>
        <end position="437"/>
    </location>
</feature>
<evidence type="ECO:0000256" key="3">
    <source>
        <dbReference type="ARBA" id="ARBA00022989"/>
    </source>
</evidence>
<evidence type="ECO:0000256" key="1">
    <source>
        <dbReference type="ARBA" id="ARBA00004141"/>
    </source>
</evidence>
<evidence type="ECO:0000256" key="5">
    <source>
        <dbReference type="SAM" id="Phobius"/>
    </source>
</evidence>
<protein>
    <submittedName>
        <fullName evidence="7">MFS transporter</fullName>
    </submittedName>
</protein>
<dbReference type="InterPro" id="IPR020846">
    <property type="entry name" value="MFS_dom"/>
</dbReference>
<feature type="domain" description="Major facilitator superfamily (MFS) profile" evidence="6">
    <location>
        <begin position="41"/>
        <end position="475"/>
    </location>
</feature>
<gene>
    <name evidence="7" type="ORF">MTR65_05770</name>
</gene>
<evidence type="ECO:0000256" key="2">
    <source>
        <dbReference type="ARBA" id="ARBA00022692"/>
    </source>
</evidence>
<feature type="transmembrane region" description="Helical" evidence="5">
    <location>
        <begin position="199"/>
        <end position="218"/>
    </location>
</feature>
<organism evidence="7 8">
    <name type="scientific">Novosphingobium mangrovi</name>
    <name type="common">ex Hu et al. 2023</name>
    <dbReference type="NCBI Taxonomy" id="2930094"/>
    <lineage>
        <taxon>Bacteria</taxon>
        <taxon>Pseudomonadati</taxon>
        <taxon>Pseudomonadota</taxon>
        <taxon>Alphaproteobacteria</taxon>
        <taxon>Sphingomonadales</taxon>
        <taxon>Sphingomonadaceae</taxon>
        <taxon>Novosphingobium</taxon>
    </lineage>
</organism>
<dbReference type="CDD" id="cd17316">
    <property type="entry name" value="MFS_SV2_like"/>
    <property type="match status" value="1"/>
</dbReference>
<accession>A0ABT0AAL2</accession>
<feature type="transmembrane region" description="Helical" evidence="5">
    <location>
        <begin position="354"/>
        <end position="373"/>
    </location>
</feature>
<feature type="transmembrane region" description="Helical" evidence="5">
    <location>
        <begin position="289"/>
        <end position="312"/>
    </location>
</feature>
<feature type="transmembrane region" description="Helical" evidence="5">
    <location>
        <begin position="166"/>
        <end position="187"/>
    </location>
</feature>
<keyword evidence="3 5" id="KW-1133">Transmembrane helix</keyword>
<comment type="subcellular location">
    <subcellularLocation>
        <location evidence="1">Membrane</location>
        <topology evidence="1">Multi-pass membrane protein</topology>
    </subcellularLocation>
</comment>
<comment type="caution">
    <text evidence="7">The sequence shown here is derived from an EMBL/GenBank/DDBJ whole genome shotgun (WGS) entry which is preliminary data.</text>
</comment>
<reference evidence="7" key="1">
    <citation type="submission" date="2022-03" db="EMBL/GenBank/DDBJ databases">
        <title>Identification of a novel bacterium isolated from mangrove sediments.</title>
        <authorList>
            <person name="Pan X."/>
        </authorList>
    </citation>
    <scope>NUCLEOTIDE SEQUENCE</scope>
    <source>
        <strain evidence="7">B2637</strain>
    </source>
</reference>
<sequence>MATRHQREGQGAQSALPEGVIESDVPARLDRLPWSRFHWLVVCALGITWILDGLEVTLTGSIAPALRESPVLAFSAREIGLANSLYLAGAVSGALFFGWLTDRLGRKRLFTLTLLIYLLATAGTAFTWDLPSFALMRFLTGAGIGGEYSAINSAIQELIPARRRGWTDLVINGSYWVGAGVAGALSVVVLDPRLFAPDVGWRIAFGFGAVTGLIVIALRRYIPESPRWLLTHGQGARAEAIVGEIEARTREQGLTIQGETPKARLKARRATPLREVWEALFRTYPRRTALGLVLMAAQAFLYNAIFFTYALILSDFYGVPSDQVGWYVLPFAVGNVLGPLLLGPLFDSWGRRPMIALTYGVSGLLLAATGLAFRLEMLDATTQTLCWSVTFFFASAAASSAYLTVAESFPLEVRALAIAVFYALGTGIGGVMAPWLFGVLIESGSRADVLGGYLFASALMLLAAFVGWRFGLDNERKALEAVARPLSWHGEEGA</sequence>
<keyword evidence="2 5" id="KW-0812">Transmembrane</keyword>
<feature type="transmembrane region" description="Helical" evidence="5">
    <location>
        <begin position="449"/>
        <end position="468"/>
    </location>
</feature>
<keyword evidence="4 5" id="KW-0472">Membrane</keyword>
<dbReference type="Pfam" id="PF00083">
    <property type="entry name" value="Sugar_tr"/>
    <property type="match status" value="1"/>
</dbReference>
<evidence type="ECO:0000313" key="7">
    <source>
        <dbReference type="EMBL" id="MCJ1960179.1"/>
    </source>
</evidence>
<dbReference type="PROSITE" id="PS50850">
    <property type="entry name" value="MFS"/>
    <property type="match status" value="1"/>
</dbReference>
<dbReference type="InterPro" id="IPR005828">
    <property type="entry name" value="MFS_sugar_transport-like"/>
</dbReference>
<proteinExistence type="predicted"/>
<dbReference type="PANTHER" id="PTHR23508:SF10">
    <property type="entry name" value="CARBOXYLIC ACID TRANSPORTER PROTEIN HOMOLOG"/>
    <property type="match status" value="1"/>
</dbReference>
<feature type="transmembrane region" description="Helical" evidence="5">
    <location>
        <begin position="134"/>
        <end position="154"/>
    </location>
</feature>
<name>A0ABT0AAL2_9SPHN</name>
<feature type="transmembrane region" description="Helical" evidence="5">
    <location>
        <begin position="79"/>
        <end position="100"/>
    </location>
</feature>
<evidence type="ECO:0000259" key="6">
    <source>
        <dbReference type="PROSITE" id="PS50850"/>
    </source>
</evidence>
<feature type="transmembrane region" description="Helical" evidence="5">
    <location>
        <begin position="324"/>
        <end position="342"/>
    </location>
</feature>
<dbReference type="RefSeq" id="WP_243798017.1">
    <property type="nucleotide sequence ID" value="NZ_JALHAT010000005.1"/>
</dbReference>
<dbReference type="SUPFAM" id="SSF103473">
    <property type="entry name" value="MFS general substrate transporter"/>
    <property type="match status" value="1"/>
</dbReference>
<dbReference type="Proteomes" id="UP001162802">
    <property type="component" value="Unassembled WGS sequence"/>
</dbReference>
<evidence type="ECO:0000256" key="4">
    <source>
        <dbReference type="ARBA" id="ARBA00023136"/>
    </source>
</evidence>
<dbReference type="PANTHER" id="PTHR23508">
    <property type="entry name" value="CARBOXYLIC ACID TRANSPORTER PROTEIN HOMOLOG"/>
    <property type="match status" value="1"/>
</dbReference>
<feature type="transmembrane region" description="Helical" evidence="5">
    <location>
        <begin position="109"/>
        <end position="128"/>
    </location>
</feature>